<feature type="compositionally biased region" description="Pro residues" evidence="17">
    <location>
        <begin position="11"/>
        <end position="22"/>
    </location>
</feature>
<dbReference type="OrthoDB" id="377733at2759"/>
<evidence type="ECO:0000256" key="10">
    <source>
        <dbReference type="ARBA" id="ARBA00022989"/>
    </source>
</evidence>
<dbReference type="FunFam" id="3.40.50.1000:FF:000130">
    <property type="entry name" value="Phospholipid-transporting ATPase"/>
    <property type="match status" value="1"/>
</dbReference>
<proteinExistence type="inferred from homology"/>
<feature type="region of interest" description="Disordered" evidence="17">
    <location>
        <begin position="1"/>
        <end position="24"/>
    </location>
</feature>
<dbReference type="SUPFAM" id="SSF81653">
    <property type="entry name" value="Calcium ATPase, transduction domain A"/>
    <property type="match status" value="1"/>
</dbReference>
<dbReference type="GO" id="GO:0140326">
    <property type="term" value="F:ATPase-coupled intramembrane lipid transporter activity"/>
    <property type="evidence" value="ECO:0007669"/>
    <property type="project" value="UniProtKB-EC"/>
</dbReference>
<name>A0A485LT54_9STRA</name>
<feature type="binding site" evidence="15">
    <location>
        <position position="903"/>
    </location>
    <ligand>
        <name>Mg(2+)</name>
        <dbReference type="ChEBI" id="CHEBI:18420"/>
    </ligand>
</feature>
<feature type="binding site" evidence="15">
    <location>
        <position position="415"/>
    </location>
    <ligand>
        <name>Mg(2+)</name>
        <dbReference type="ChEBI" id="CHEBI:18420"/>
    </ligand>
</feature>
<feature type="transmembrane region" description="Helical" evidence="16">
    <location>
        <begin position="1077"/>
        <end position="1097"/>
    </location>
</feature>
<evidence type="ECO:0000256" key="13">
    <source>
        <dbReference type="PIRSR" id="PIRSR606539-1"/>
    </source>
</evidence>
<dbReference type="InterPro" id="IPR018303">
    <property type="entry name" value="ATPase_P-typ_P_site"/>
</dbReference>
<feature type="binding site" evidence="14">
    <location>
        <position position="592"/>
    </location>
    <ligand>
        <name>ATP</name>
        <dbReference type="ChEBI" id="CHEBI:30616"/>
    </ligand>
</feature>
<evidence type="ECO:0000256" key="15">
    <source>
        <dbReference type="PIRSR" id="PIRSR606539-3"/>
    </source>
</evidence>
<evidence type="ECO:0000313" key="21">
    <source>
        <dbReference type="EMBL" id="KAF0682476.1"/>
    </source>
</evidence>
<dbReference type="InterPro" id="IPR032630">
    <property type="entry name" value="P_typ_ATPase_c"/>
</dbReference>
<accession>A0A485LT54</accession>
<dbReference type="Proteomes" id="UP000332933">
    <property type="component" value="Unassembled WGS sequence"/>
</dbReference>
<dbReference type="PROSITE" id="PS00154">
    <property type="entry name" value="ATPASE_E1_E2"/>
    <property type="match status" value="1"/>
</dbReference>
<dbReference type="GO" id="GO:0016887">
    <property type="term" value="F:ATP hydrolysis activity"/>
    <property type="evidence" value="ECO:0007669"/>
    <property type="project" value="InterPro"/>
</dbReference>
<keyword evidence="9 16" id="KW-1278">Translocase</keyword>
<dbReference type="SUPFAM" id="SSF81665">
    <property type="entry name" value="Calcium ATPase, transmembrane domain M"/>
    <property type="match status" value="1"/>
</dbReference>
<dbReference type="AlphaFoldDB" id="A0A485LT54"/>
<dbReference type="InterPro" id="IPR001757">
    <property type="entry name" value="P_typ_ATPase"/>
</dbReference>
<dbReference type="InterPro" id="IPR059000">
    <property type="entry name" value="ATPase_P-type_domA"/>
</dbReference>
<keyword evidence="7 14" id="KW-0067">ATP-binding</keyword>
<dbReference type="Pfam" id="PF16209">
    <property type="entry name" value="PhoLip_ATPase_N"/>
    <property type="match status" value="1"/>
</dbReference>
<protein>
    <recommendedName>
        <fullName evidence="16">Phospholipid-transporting ATPase</fullName>
        <ecNumber evidence="16">7.6.2.1</ecNumber>
    </recommendedName>
</protein>
<dbReference type="InterPro" id="IPR023298">
    <property type="entry name" value="ATPase_P-typ_TM_dom_sf"/>
</dbReference>
<dbReference type="InterPro" id="IPR023214">
    <property type="entry name" value="HAD_sf"/>
</dbReference>
<feature type="binding site" evidence="14">
    <location>
        <position position="694"/>
    </location>
    <ligand>
        <name>ATP</name>
        <dbReference type="ChEBI" id="CHEBI:30616"/>
    </ligand>
</feature>
<gene>
    <name evidence="22" type="primary">Aste57867_25428</name>
    <name evidence="21" type="ORF">As57867_025349</name>
    <name evidence="22" type="ORF">ASTE57867_25428</name>
</gene>
<dbReference type="EC" id="7.6.2.1" evidence="16"/>
<evidence type="ECO:0000259" key="19">
    <source>
        <dbReference type="Pfam" id="PF16209"/>
    </source>
</evidence>
<feature type="domain" description="P-type ATPase A" evidence="18">
    <location>
        <begin position="154"/>
        <end position="206"/>
    </location>
</feature>
<evidence type="ECO:0000256" key="4">
    <source>
        <dbReference type="ARBA" id="ARBA00022692"/>
    </source>
</evidence>
<dbReference type="InterPro" id="IPR006539">
    <property type="entry name" value="P-type_ATPase_IV"/>
</dbReference>
<dbReference type="InterPro" id="IPR036412">
    <property type="entry name" value="HAD-like_sf"/>
</dbReference>
<dbReference type="InterPro" id="IPR023299">
    <property type="entry name" value="ATPase_P-typ_cyto_dom_N"/>
</dbReference>
<feature type="binding site" evidence="14">
    <location>
        <position position="416"/>
    </location>
    <ligand>
        <name>ATP</name>
        <dbReference type="ChEBI" id="CHEBI:30616"/>
    </ligand>
</feature>
<feature type="transmembrane region" description="Helical" evidence="16">
    <location>
        <begin position="94"/>
        <end position="113"/>
    </location>
</feature>
<feature type="active site" description="4-aspartylphosphate intermediate" evidence="13">
    <location>
        <position position="415"/>
    </location>
</feature>
<dbReference type="PRINTS" id="PR00119">
    <property type="entry name" value="CATATPASE"/>
</dbReference>
<comment type="subcellular location">
    <subcellularLocation>
        <location evidence="2">Endomembrane system</location>
    </subcellularLocation>
    <subcellularLocation>
        <location evidence="1 16">Membrane</location>
        <topology evidence="1 16">Multi-pass membrane protein</topology>
    </subcellularLocation>
</comment>
<dbReference type="Gene3D" id="3.40.1110.10">
    <property type="entry name" value="Calcium-transporting ATPase, cytoplasmic domain N"/>
    <property type="match status" value="1"/>
</dbReference>
<dbReference type="SFLD" id="SFLDS00003">
    <property type="entry name" value="Haloacid_Dehalogenase"/>
    <property type="match status" value="1"/>
</dbReference>
<dbReference type="Gene3D" id="3.40.50.1000">
    <property type="entry name" value="HAD superfamily/HAD-like"/>
    <property type="match status" value="1"/>
</dbReference>
<dbReference type="Gene3D" id="2.70.150.10">
    <property type="entry name" value="Calcium-transporting ATPase, cytoplasmic transduction domain A"/>
    <property type="match status" value="1"/>
</dbReference>
<reference evidence="21" key="2">
    <citation type="submission" date="2019-06" db="EMBL/GenBank/DDBJ databases">
        <title>Genomics analysis of Aphanomyces spp. identifies a new class of oomycete effector associated with host adaptation.</title>
        <authorList>
            <person name="Gaulin E."/>
        </authorList>
    </citation>
    <scope>NUCLEOTIDE SEQUENCE</scope>
    <source>
        <strain evidence="21">CBS 578.67</strain>
    </source>
</reference>
<feature type="binding site" evidence="14">
    <location>
        <position position="776"/>
    </location>
    <ligand>
        <name>ATP</name>
        <dbReference type="ChEBI" id="CHEBI:30616"/>
    </ligand>
</feature>
<evidence type="ECO:0000256" key="8">
    <source>
        <dbReference type="ARBA" id="ARBA00022842"/>
    </source>
</evidence>
<feature type="binding site" evidence="14">
    <location>
        <position position="417"/>
    </location>
    <ligand>
        <name>ATP</name>
        <dbReference type="ChEBI" id="CHEBI:30616"/>
    </ligand>
</feature>
<dbReference type="NCBIfam" id="TIGR01494">
    <property type="entry name" value="ATPase_P-type"/>
    <property type="match status" value="1"/>
</dbReference>
<feature type="binding site" evidence="15">
    <location>
        <position position="417"/>
    </location>
    <ligand>
        <name>Mg(2+)</name>
        <dbReference type="ChEBI" id="CHEBI:18420"/>
    </ligand>
</feature>
<dbReference type="PANTHER" id="PTHR24092">
    <property type="entry name" value="PROBABLE PHOSPHOLIPID-TRANSPORTING ATPASE"/>
    <property type="match status" value="1"/>
</dbReference>
<keyword evidence="23" id="KW-1185">Reference proteome</keyword>
<evidence type="ECO:0000256" key="9">
    <source>
        <dbReference type="ARBA" id="ARBA00022967"/>
    </source>
</evidence>
<dbReference type="InterPro" id="IPR044492">
    <property type="entry name" value="P_typ_ATPase_HD_dom"/>
</dbReference>
<reference evidence="22 23" key="1">
    <citation type="submission" date="2019-03" db="EMBL/GenBank/DDBJ databases">
        <authorList>
            <person name="Gaulin E."/>
            <person name="Dumas B."/>
        </authorList>
    </citation>
    <scope>NUCLEOTIDE SEQUENCE [LARGE SCALE GENOMIC DNA]</scope>
    <source>
        <strain evidence="22">CBS 568.67</strain>
    </source>
</reference>
<evidence type="ECO:0000256" key="7">
    <source>
        <dbReference type="ARBA" id="ARBA00022840"/>
    </source>
</evidence>
<evidence type="ECO:0000256" key="16">
    <source>
        <dbReference type="RuleBase" id="RU362033"/>
    </source>
</evidence>
<feature type="binding site" evidence="14">
    <location>
        <position position="879"/>
    </location>
    <ligand>
        <name>ATP</name>
        <dbReference type="ChEBI" id="CHEBI:30616"/>
    </ligand>
</feature>
<dbReference type="SFLD" id="SFLDF00027">
    <property type="entry name" value="p-type_atpase"/>
    <property type="match status" value="1"/>
</dbReference>
<dbReference type="EMBL" id="CAADRA010007559">
    <property type="protein sequence ID" value="VFU02052.1"/>
    <property type="molecule type" value="Genomic_DNA"/>
</dbReference>
<dbReference type="GO" id="GO:0045332">
    <property type="term" value="P:phospholipid translocation"/>
    <property type="evidence" value="ECO:0007669"/>
    <property type="project" value="TreeGrafter"/>
</dbReference>
<dbReference type="InterPro" id="IPR008250">
    <property type="entry name" value="ATPase_P-typ_transduc_dom_A_sf"/>
</dbReference>
<keyword evidence="10 16" id="KW-1133">Transmembrane helix</keyword>
<dbReference type="PANTHER" id="PTHR24092:SF150">
    <property type="entry name" value="PHOSPHOLIPID-TRANSPORTING ATPASE"/>
    <property type="match status" value="1"/>
</dbReference>
<dbReference type="Pfam" id="PF00122">
    <property type="entry name" value="E1-E2_ATPase"/>
    <property type="match status" value="1"/>
</dbReference>
<evidence type="ECO:0000313" key="22">
    <source>
        <dbReference type="EMBL" id="VFU02052.1"/>
    </source>
</evidence>
<feature type="compositionally biased region" description="Low complexity" evidence="17">
    <location>
        <begin position="487"/>
        <end position="508"/>
    </location>
</feature>
<feature type="transmembrane region" description="Helical" evidence="16">
    <location>
        <begin position="348"/>
        <end position="370"/>
    </location>
</feature>
<comment type="cofactor">
    <cofactor evidence="15">
        <name>Mg(2+)</name>
        <dbReference type="ChEBI" id="CHEBI:18420"/>
    </cofactor>
</comment>
<feature type="binding site" evidence="14">
    <location>
        <position position="902"/>
    </location>
    <ligand>
        <name>ATP</name>
        <dbReference type="ChEBI" id="CHEBI:30616"/>
    </ligand>
</feature>
<feature type="binding site" evidence="14">
    <location>
        <position position="903"/>
    </location>
    <ligand>
        <name>ATP</name>
        <dbReference type="ChEBI" id="CHEBI:30616"/>
    </ligand>
</feature>
<dbReference type="SFLD" id="SFLDG00002">
    <property type="entry name" value="C1.7:_P-type_atpase_like"/>
    <property type="match status" value="1"/>
</dbReference>
<evidence type="ECO:0000256" key="17">
    <source>
        <dbReference type="SAM" id="MobiDB-lite"/>
    </source>
</evidence>
<dbReference type="Pfam" id="PF13246">
    <property type="entry name" value="Cation_ATPase"/>
    <property type="match status" value="1"/>
</dbReference>
<feature type="transmembrane region" description="Helical" evidence="16">
    <location>
        <begin position="1037"/>
        <end position="1057"/>
    </location>
</feature>
<organism evidence="22 23">
    <name type="scientific">Aphanomyces stellatus</name>
    <dbReference type="NCBI Taxonomy" id="120398"/>
    <lineage>
        <taxon>Eukaryota</taxon>
        <taxon>Sar</taxon>
        <taxon>Stramenopiles</taxon>
        <taxon>Oomycota</taxon>
        <taxon>Saprolegniomycetes</taxon>
        <taxon>Saprolegniales</taxon>
        <taxon>Verrucalvaceae</taxon>
        <taxon>Aphanomyces</taxon>
    </lineage>
</organism>
<evidence type="ECO:0000259" key="18">
    <source>
        <dbReference type="Pfam" id="PF00122"/>
    </source>
</evidence>
<dbReference type="GO" id="GO:0005524">
    <property type="term" value="F:ATP binding"/>
    <property type="evidence" value="ECO:0007669"/>
    <property type="project" value="UniProtKB-UniRule"/>
</dbReference>
<dbReference type="NCBIfam" id="TIGR01652">
    <property type="entry name" value="ATPase-Plipid"/>
    <property type="match status" value="1"/>
</dbReference>
<keyword evidence="5 15" id="KW-0479">Metal-binding</keyword>
<feature type="transmembrane region" description="Helical" evidence="16">
    <location>
        <begin position="303"/>
        <end position="328"/>
    </location>
</feature>
<keyword evidence="4 16" id="KW-0812">Transmembrane</keyword>
<evidence type="ECO:0000256" key="3">
    <source>
        <dbReference type="ARBA" id="ARBA00008109"/>
    </source>
</evidence>
<dbReference type="GO" id="GO:0005886">
    <property type="term" value="C:plasma membrane"/>
    <property type="evidence" value="ECO:0007669"/>
    <property type="project" value="TreeGrafter"/>
</dbReference>
<dbReference type="GO" id="GO:0000287">
    <property type="term" value="F:magnesium ion binding"/>
    <property type="evidence" value="ECO:0007669"/>
    <property type="project" value="UniProtKB-UniRule"/>
</dbReference>
<feature type="binding site" evidence="14">
    <location>
        <position position="415"/>
    </location>
    <ligand>
        <name>ATP</name>
        <dbReference type="ChEBI" id="CHEBI:30616"/>
    </ligand>
</feature>
<keyword evidence="6 14" id="KW-0547">Nucleotide-binding</keyword>
<evidence type="ECO:0000313" key="23">
    <source>
        <dbReference type="Proteomes" id="UP000332933"/>
    </source>
</evidence>
<keyword evidence="8 15" id="KW-0460">Magnesium</keyword>
<feature type="compositionally biased region" description="Polar residues" evidence="17">
    <location>
        <begin position="509"/>
        <end position="523"/>
    </location>
</feature>
<evidence type="ECO:0000256" key="5">
    <source>
        <dbReference type="ARBA" id="ARBA00022723"/>
    </source>
</evidence>
<evidence type="ECO:0000256" key="12">
    <source>
        <dbReference type="ARBA" id="ARBA00034036"/>
    </source>
</evidence>
<feature type="region of interest" description="Disordered" evidence="17">
    <location>
        <begin position="477"/>
        <end position="524"/>
    </location>
</feature>
<feature type="transmembrane region" description="Helical" evidence="16">
    <location>
        <begin position="1150"/>
        <end position="1171"/>
    </location>
</feature>
<feature type="transmembrane region" description="Helical" evidence="16">
    <location>
        <begin position="1109"/>
        <end position="1130"/>
    </location>
</feature>
<evidence type="ECO:0000256" key="1">
    <source>
        <dbReference type="ARBA" id="ARBA00004141"/>
    </source>
</evidence>
<evidence type="ECO:0000256" key="14">
    <source>
        <dbReference type="PIRSR" id="PIRSR606539-2"/>
    </source>
</evidence>
<evidence type="ECO:0000256" key="6">
    <source>
        <dbReference type="ARBA" id="ARBA00022741"/>
    </source>
</evidence>
<feature type="domain" description="P-type ATPase N-terminal" evidence="19">
    <location>
        <begin position="33"/>
        <end position="96"/>
    </location>
</feature>
<feature type="binding site" evidence="14">
    <location>
        <position position="873"/>
    </location>
    <ligand>
        <name>ATP</name>
        <dbReference type="ChEBI" id="CHEBI:30616"/>
    </ligand>
</feature>
<dbReference type="SUPFAM" id="SSF56784">
    <property type="entry name" value="HAD-like"/>
    <property type="match status" value="1"/>
</dbReference>
<feature type="domain" description="P-type ATPase C-terminal" evidence="20">
    <location>
        <begin position="925"/>
        <end position="1178"/>
    </location>
</feature>
<comment type="catalytic activity">
    <reaction evidence="12 16">
        <text>ATP + H2O + phospholipidSide 1 = ADP + phosphate + phospholipidSide 2.</text>
        <dbReference type="EC" id="7.6.2.1"/>
    </reaction>
</comment>
<feature type="binding site" evidence="15">
    <location>
        <position position="899"/>
    </location>
    <ligand>
        <name>Mg(2+)</name>
        <dbReference type="ChEBI" id="CHEBI:18420"/>
    </ligand>
</feature>
<feature type="transmembrane region" description="Helical" evidence="16">
    <location>
        <begin position="72"/>
        <end position="88"/>
    </location>
</feature>
<feature type="binding site" evidence="14">
    <location>
        <position position="658"/>
    </location>
    <ligand>
        <name>ATP</name>
        <dbReference type="ChEBI" id="CHEBI:30616"/>
    </ligand>
</feature>
<feature type="binding site" evidence="14">
    <location>
        <position position="778"/>
    </location>
    <ligand>
        <name>ATP</name>
        <dbReference type="ChEBI" id="CHEBI:30616"/>
    </ligand>
</feature>
<sequence>MAFPVMSGLHPQPPQSSAPPPNAHAAAGNRIAFVNDPSLNEMQKFRGNKIHTAKYTLVTFLPKNLFEQMRRVANFYFLVLSVLTSMPFSPKNPVSLIGTFVIVLAFSALKEAYEDYLRHLSDDEINSRTVDILDFRAPLPSTTTREGALLPPTKTLKWHELQVGDMVLLYKNNEVPADCLLLASSDTTSGICSIDSANLDGESNLKSLYAVAGGLPLSSLQDLHGRIEYESPSPSLTSFRGTLHVTASHLLTINQVLLRGCNLRHTKWAVGFVLYAGHDTKSFLNASAPPYKSSSVMAAMNRCLYFVFFLQGLLCAVNAVAMFSWTSTHPLPYVFPTNATTAASTNGGVAYLTFLVAYSNLIPISLYVGIEVVKLVQKYLIEVDTELVGRDGTPARCRTSNLVEELGQVQYVFTDKTGTLTCNEMVFAACAIVGAPRAFTFGGIDEPSLATAATTTTPPAAAALATVGLLRPPTRVIHAPPFRPNHGTTSYMTTTTTRSTGSLGSRVTNNRTSESTNVDSCKPSSGDAGGLYQFEGTEAWRTLHDTRHPNHARALDFWLCLALCHSVAPEVDDDADPTDIASIQYQASSPDEGAMVLAARNMGIVFYNRSATNVSVFNRVTETDETYRILNVLEFHSARRRMSVVARTPDGALRLFVKGADTAILKRLSDDAKTTNGVQWIQEQLQEHSEKGLRTLCVAVRDLDEDMYAAWNRTFQAASMVSDIEARDEQVNNARNMIERDLQLLGMTAIEDRLQDGVPEAIGGLLAAGIRVWVLTGDKEETAVNIGHACNLIQSESASTLHRFSKCKTESDTYEYLSELQEQLKHSTSSNRRHAKDSVIVIDGDALSLALLPSMRHMFVQVALKCRACICCRVSPKQKAEVVQLVRDHSPMVTLAIGDGANDVSMIQTAHLGIGISGHEGTQAVRASDYSIAQFRFLNKLLFVHGAWAYHRICKFILFYFYKNMLVVFTEYWFAWSSGFSGQVYFPDMLSLAYNALFTSYPCVAGFSLDQHVSAAHAFKYPKLYQIGQFRQSYNEWLFVFHIGLAIYHSALCYFIPHAILASDVADHTSGLDAGQWVVSVTSFACVILVVTIRMLVKVHCMNRIVVGTTIFSVALDFGAMLVLSTPTMSRLLQPQMCWVISFLVARPRFYLALVLTVTASFATDLCYHFVQKQFAPTPQDIVGEIRVAATKVIQPFK</sequence>
<dbReference type="Pfam" id="PF16212">
    <property type="entry name" value="PhoLip_ATPase_C"/>
    <property type="match status" value="1"/>
</dbReference>
<dbReference type="InterPro" id="IPR032631">
    <property type="entry name" value="P-type_ATPase_N"/>
</dbReference>
<comment type="similarity">
    <text evidence="3 16">Belongs to the cation transport ATPase (P-type) (TC 3.A.3) family. Type IV subfamily.</text>
</comment>
<evidence type="ECO:0000259" key="20">
    <source>
        <dbReference type="Pfam" id="PF16212"/>
    </source>
</evidence>
<evidence type="ECO:0000256" key="2">
    <source>
        <dbReference type="ARBA" id="ARBA00004308"/>
    </source>
</evidence>
<feature type="binding site" evidence="14">
    <location>
        <position position="777"/>
    </location>
    <ligand>
        <name>ATP</name>
        <dbReference type="ChEBI" id="CHEBI:30616"/>
    </ligand>
</feature>
<evidence type="ECO:0000256" key="11">
    <source>
        <dbReference type="ARBA" id="ARBA00023136"/>
    </source>
</evidence>
<feature type="binding site" evidence="14">
    <location>
        <position position="635"/>
    </location>
    <ligand>
        <name>ATP</name>
        <dbReference type="ChEBI" id="CHEBI:30616"/>
    </ligand>
</feature>
<dbReference type="SUPFAM" id="SSF81660">
    <property type="entry name" value="Metal cation-transporting ATPase, ATP-binding domain N"/>
    <property type="match status" value="1"/>
</dbReference>
<keyword evidence="11 16" id="KW-0472">Membrane</keyword>
<dbReference type="EMBL" id="VJMH01007533">
    <property type="protein sequence ID" value="KAF0682476.1"/>
    <property type="molecule type" value="Genomic_DNA"/>
</dbReference>